<evidence type="ECO:0000313" key="2">
    <source>
        <dbReference type="EMBL" id="MFD1930750.1"/>
    </source>
</evidence>
<name>A0ABW4SP16_9ACTN</name>
<organism evidence="2 3">
    <name type="scientific">Nonomuraea mangrovi</name>
    <dbReference type="NCBI Taxonomy" id="2316207"/>
    <lineage>
        <taxon>Bacteria</taxon>
        <taxon>Bacillati</taxon>
        <taxon>Actinomycetota</taxon>
        <taxon>Actinomycetes</taxon>
        <taxon>Streptosporangiales</taxon>
        <taxon>Streptosporangiaceae</taxon>
        <taxon>Nonomuraea</taxon>
    </lineage>
</organism>
<keyword evidence="3" id="KW-1185">Reference proteome</keyword>
<dbReference type="InterPro" id="IPR018958">
    <property type="entry name" value="Knr4/Smi1-like_dom"/>
</dbReference>
<feature type="domain" description="Knr4/Smi1-like" evidence="1">
    <location>
        <begin position="21"/>
        <end position="145"/>
    </location>
</feature>
<dbReference type="SMART" id="SM00860">
    <property type="entry name" value="SMI1_KNR4"/>
    <property type="match status" value="1"/>
</dbReference>
<protein>
    <submittedName>
        <fullName evidence="2">SMI1/KNR4 family protein</fullName>
    </submittedName>
</protein>
<evidence type="ECO:0000259" key="1">
    <source>
        <dbReference type="SMART" id="SM00860"/>
    </source>
</evidence>
<proteinExistence type="predicted"/>
<dbReference type="Proteomes" id="UP001597368">
    <property type="component" value="Unassembled WGS sequence"/>
</dbReference>
<dbReference type="EMBL" id="JBHUFV010000005">
    <property type="protein sequence ID" value="MFD1930750.1"/>
    <property type="molecule type" value="Genomic_DNA"/>
</dbReference>
<dbReference type="Pfam" id="PF09346">
    <property type="entry name" value="SMI1_KNR4"/>
    <property type="match status" value="1"/>
</dbReference>
<comment type="caution">
    <text evidence="2">The sequence shown here is derived from an EMBL/GenBank/DDBJ whole genome shotgun (WGS) entry which is preliminary data.</text>
</comment>
<evidence type="ECO:0000313" key="3">
    <source>
        <dbReference type="Proteomes" id="UP001597368"/>
    </source>
</evidence>
<dbReference type="RefSeq" id="WP_379569442.1">
    <property type="nucleotide sequence ID" value="NZ_JBHUFV010000005.1"/>
</dbReference>
<dbReference type="SUPFAM" id="SSF160631">
    <property type="entry name" value="SMI1/KNR4-like"/>
    <property type="match status" value="1"/>
</dbReference>
<reference evidence="3" key="1">
    <citation type="journal article" date="2019" name="Int. J. Syst. Evol. Microbiol.">
        <title>The Global Catalogue of Microorganisms (GCM) 10K type strain sequencing project: providing services to taxonomists for standard genome sequencing and annotation.</title>
        <authorList>
            <consortium name="The Broad Institute Genomics Platform"/>
            <consortium name="The Broad Institute Genome Sequencing Center for Infectious Disease"/>
            <person name="Wu L."/>
            <person name="Ma J."/>
        </authorList>
    </citation>
    <scope>NUCLEOTIDE SEQUENCE [LARGE SCALE GENOMIC DNA]</scope>
    <source>
        <strain evidence="3">ICMP 6774ER</strain>
    </source>
</reference>
<accession>A0ABW4SP16</accession>
<gene>
    <name evidence="2" type="ORF">ACFSKW_04580</name>
</gene>
<dbReference type="InterPro" id="IPR037883">
    <property type="entry name" value="Knr4/Smi1-like_sf"/>
</dbReference>
<sequence length="210" mass="23150">MTDDEVFEAIRSDPGPDVLPVASSEAVAEAEEAIGYPLPSLLRRLYLEVGNGGFGPRGGIIGVRGYDFWKSDIFADITESAVGFRTESYGRQAGMIQLLDWGCAIASLLDCRHPEGAMWGWDPNLCCLDHALFPQDITFASWLAESIGRDFADPFYDGYFEVSPQDEAVIAVSTIGEEEEPCMWLPPVWVKGRKAGIWERRHRSADGLAS</sequence>